<sequence length="218" mass="25333">MFIKKVFTLWFLLAVIVCSGFFLLANAPIQYAEKSNVSVPQPSNNELLGYIQQYQFLISEISHALRKENYSFQLDYGVLPNDKIELLVSLPDKADTSTKQKIEEIMLNVLKENNLNPVFFQLTLKNLYEPAEPSSTRLSYNDVLANLFEEMIDQNYGIFSIDHSITSEEIQIRINLTQEKNNMIQKQVYQLAEDMIKKHHYDVEQFSIDVQNNIKILD</sequence>
<reference evidence="1 2" key="1">
    <citation type="submission" date="2017-10" db="EMBL/GenBank/DDBJ databases">
        <title>Draft genome of Lysinibacillus fusiformis strain Juneja, a laboratory-derived pathogen of Drosophila melanogaster.</title>
        <authorList>
            <person name="Smith B.R."/>
            <person name="Unckless R.L."/>
        </authorList>
    </citation>
    <scope>NUCLEOTIDE SEQUENCE [LARGE SCALE GENOMIC DNA]</scope>
    <source>
        <strain evidence="1 2">Juneja</strain>
    </source>
</reference>
<comment type="caution">
    <text evidence="1">The sequence shown here is derived from an EMBL/GenBank/DDBJ whole genome shotgun (WGS) entry which is preliminary data.</text>
</comment>
<dbReference type="EMBL" id="PDFK01000003">
    <property type="protein sequence ID" value="PKU51581.1"/>
    <property type="molecule type" value="Genomic_DNA"/>
</dbReference>
<name>A0A2I0UZT7_9BACI</name>
<accession>A0A2I0UZT7</accession>
<dbReference type="AlphaFoldDB" id="A0A2I0UZT7"/>
<dbReference type="Proteomes" id="UP000234956">
    <property type="component" value="Unassembled WGS sequence"/>
</dbReference>
<protein>
    <recommendedName>
        <fullName evidence="3">DUF4030 domain-containing protein</fullName>
    </recommendedName>
</protein>
<gene>
    <name evidence="1" type="ORF">CRI88_12845</name>
</gene>
<evidence type="ECO:0000313" key="2">
    <source>
        <dbReference type="Proteomes" id="UP000234956"/>
    </source>
</evidence>
<evidence type="ECO:0000313" key="1">
    <source>
        <dbReference type="EMBL" id="PKU51581.1"/>
    </source>
</evidence>
<organism evidence="1 2">
    <name type="scientific">Lysinibacillus fusiformis</name>
    <dbReference type="NCBI Taxonomy" id="28031"/>
    <lineage>
        <taxon>Bacteria</taxon>
        <taxon>Bacillati</taxon>
        <taxon>Bacillota</taxon>
        <taxon>Bacilli</taxon>
        <taxon>Bacillales</taxon>
        <taxon>Bacillaceae</taxon>
        <taxon>Lysinibacillus</taxon>
    </lineage>
</organism>
<dbReference type="RefSeq" id="WP_058843683.1">
    <property type="nucleotide sequence ID" value="NZ_JAZBNI010000002.1"/>
</dbReference>
<proteinExistence type="predicted"/>
<evidence type="ECO:0008006" key="3">
    <source>
        <dbReference type="Google" id="ProtNLM"/>
    </source>
</evidence>